<keyword evidence="2" id="KW-1185">Reference proteome</keyword>
<dbReference type="InterPro" id="IPR011335">
    <property type="entry name" value="Restrct_endonuc-II-like"/>
</dbReference>
<dbReference type="EMBL" id="JACCFY010000001">
    <property type="protein sequence ID" value="NYJ77080.1"/>
    <property type="molecule type" value="Genomic_DNA"/>
</dbReference>
<dbReference type="Gene3D" id="3.40.960.10">
    <property type="entry name" value="VSR Endonuclease"/>
    <property type="match status" value="1"/>
</dbReference>
<reference evidence="1 2" key="1">
    <citation type="submission" date="2020-07" db="EMBL/GenBank/DDBJ databases">
        <title>Sequencing the genomes of 1000 actinobacteria strains.</title>
        <authorList>
            <person name="Klenk H.-P."/>
        </authorList>
    </citation>
    <scope>NUCLEOTIDE SEQUENCE [LARGE SCALE GENOMIC DNA]</scope>
    <source>
        <strain evidence="1 2">DSM 15475</strain>
    </source>
</reference>
<accession>A0A7Z0GJE9</accession>
<organism evidence="1 2">
    <name type="scientific">Nesterenkonia xinjiangensis</name>
    <dbReference type="NCBI Taxonomy" id="225327"/>
    <lineage>
        <taxon>Bacteria</taxon>
        <taxon>Bacillati</taxon>
        <taxon>Actinomycetota</taxon>
        <taxon>Actinomycetes</taxon>
        <taxon>Micrococcales</taxon>
        <taxon>Micrococcaceae</taxon>
        <taxon>Nesterenkonia</taxon>
    </lineage>
</organism>
<dbReference type="AlphaFoldDB" id="A0A7Z0GJE9"/>
<name>A0A7Z0GJE9_9MICC</name>
<dbReference type="SUPFAM" id="SSF52980">
    <property type="entry name" value="Restriction endonuclease-like"/>
    <property type="match status" value="1"/>
</dbReference>
<dbReference type="Proteomes" id="UP000535437">
    <property type="component" value="Unassembled WGS sequence"/>
</dbReference>
<dbReference type="RefSeq" id="WP_179540612.1">
    <property type="nucleotide sequence ID" value="NZ_BAAALL010000004.1"/>
</dbReference>
<evidence type="ECO:0000313" key="1">
    <source>
        <dbReference type="EMBL" id="NYJ77080.1"/>
    </source>
</evidence>
<sequence length="320" mass="36400">MPRRSPRRHPLPEPLLGSAFTRAQAVAMGVDERRLAYDDVVPLGAGVYAATELVERTLPERRHHLVARALTSEHPEAWISDTTAAQLRGVDLPRHLAMDRRVHLTQRPSPDTRVERTGVVGHRRAVRDQDVVEFDGVSVSSAPRNWLELAEVCSQRELVVLGDQFVRRPYDRYEGRSEPFATIDELHEVVEMTRRVRGRRTARLALQDVRVGADSPPETLLRLALVEAGLPEPELQVPAHPDSLWSPRADLGYPEWKIAIQYEGKTHYDADQHRRDQRRDTIFRAAGWEVLHVNGEDLRTDFRAAVAAVAEALRRRRPLI</sequence>
<protein>
    <recommendedName>
        <fullName evidence="3">DUF559 domain-containing protein</fullName>
    </recommendedName>
</protein>
<gene>
    <name evidence="1" type="ORF">HNR09_000491</name>
</gene>
<comment type="caution">
    <text evidence="1">The sequence shown here is derived from an EMBL/GenBank/DDBJ whole genome shotgun (WGS) entry which is preliminary data.</text>
</comment>
<proteinExistence type="predicted"/>
<evidence type="ECO:0000313" key="2">
    <source>
        <dbReference type="Proteomes" id="UP000535437"/>
    </source>
</evidence>
<evidence type="ECO:0008006" key="3">
    <source>
        <dbReference type="Google" id="ProtNLM"/>
    </source>
</evidence>